<keyword evidence="3" id="KW-1185">Reference proteome</keyword>
<protein>
    <submittedName>
        <fullName evidence="2">Uncharacterized protein</fullName>
    </submittedName>
</protein>
<feature type="compositionally biased region" description="Low complexity" evidence="1">
    <location>
        <begin position="75"/>
        <end position="90"/>
    </location>
</feature>
<proteinExistence type="predicted"/>
<dbReference type="Proteomes" id="UP000054498">
    <property type="component" value="Unassembled WGS sequence"/>
</dbReference>
<dbReference type="EMBL" id="KK105233">
    <property type="protein sequence ID" value="KIY92878.1"/>
    <property type="molecule type" value="Genomic_DNA"/>
</dbReference>
<reference evidence="2 3" key="1">
    <citation type="journal article" date="2013" name="BMC Genomics">
        <title>Reconstruction of the lipid metabolism for the microalga Monoraphidium neglectum from its genome sequence reveals characteristics suitable for biofuel production.</title>
        <authorList>
            <person name="Bogen C."/>
            <person name="Al-Dilaimi A."/>
            <person name="Albersmeier A."/>
            <person name="Wichmann J."/>
            <person name="Grundmann M."/>
            <person name="Rupp O."/>
            <person name="Lauersen K.J."/>
            <person name="Blifernez-Klassen O."/>
            <person name="Kalinowski J."/>
            <person name="Goesmann A."/>
            <person name="Mussgnug J.H."/>
            <person name="Kruse O."/>
        </authorList>
    </citation>
    <scope>NUCLEOTIDE SEQUENCE [LARGE SCALE GENOMIC DNA]</scope>
    <source>
        <strain evidence="2 3">SAG 48.87</strain>
    </source>
</reference>
<feature type="compositionally biased region" description="Basic and acidic residues" evidence="1">
    <location>
        <begin position="8"/>
        <end position="18"/>
    </location>
</feature>
<evidence type="ECO:0000256" key="1">
    <source>
        <dbReference type="SAM" id="MobiDB-lite"/>
    </source>
</evidence>
<feature type="region of interest" description="Disordered" evidence="1">
    <location>
        <begin position="60"/>
        <end position="110"/>
    </location>
</feature>
<dbReference type="AlphaFoldDB" id="A0A0D2K9Z2"/>
<sequence length="110" mass="11439">MAAYCAAPDKRAAGREPLRGGWEGRASATHPCRSPDRLRPPVYRSLCALDASRPCCGRGAAPAPCGKARGGGRARGPAASGRARPPWRRGCLNSAGRRGAVAPEGVRPPR</sequence>
<feature type="region of interest" description="Disordered" evidence="1">
    <location>
        <begin position="1"/>
        <end position="33"/>
    </location>
</feature>
<organism evidence="2 3">
    <name type="scientific">Monoraphidium neglectum</name>
    <dbReference type="NCBI Taxonomy" id="145388"/>
    <lineage>
        <taxon>Eukaryota</taxon>
        <taxon>Viridiplantae</taxon>
        <taxon>Chlorophyta</taxon>
        <taxon>core chlorophytes</taxon>
        <taxon>Chlorophyceae</taxon>
        <taxon>CS clade</taxon>
        <taxon>Sphaeropleales</taxon>
        <taxon>Selenastraceae</taxon>
        <taxon>Monoraphidium</taxon>
    </lineage>
</organism>
<evidence type="ECO:0000313" key="3">
    <source>
        <dbReference type="Proteomes" id="UP000054498"/>
    </source>
</evidence>
<evidence type="ECO:0000313" key="2">
    <source>
        <dbReference type="EMBL" id="KIY92878.1"/>
    </source>
</evidence>
<dbReference type="KEGG" id="mng:MNEG_15085"/>
<gene>
    <name evidence="2" type="ORF">MNEG_15085</name>
</gene>
<dbReference type="RefSeq" id="XP_013891898.1">
    <property type="nucleotide sequence ID" value="XM_014036444.1"/>
</dbReference>
<name>A0A0D2K9Z2_9CHLO</name>
<dbReference type="GeneID" id="25732711"/>
<accession>A0A0D2K9Z2</accession>